<protein>
    <submittedName>
        <fullName evidence="1">Uncharacterized protein</fullName>
    </submittedName>
</protein>
<sequence length="19" mass="2263">MTKGTERRRLMWLSLTPSV</sequence>
<dbReference type="EMBL" id="PKMF04001025">
    <property type="protein sequence ID" value="KAK7815179.1"/>
    <property type="molecule type" value="Genomic_DNA"/>
</dbReference>
<organism evidence="1 2">
    <name type="scientific">Quercus suber</name>
    <name type="common">Cork oak</name>
    <dbReference type="NCBI Taxonomy" id="58331"/>
    <lineage>
        <taxon>Eukaryota</taxon>
        <taxon>Viridiplantae</taxon>
        <taxon>Streptophyta</taxon>
        <taxon>Embryophyta</taxon>
        <taxon>Tracheophyta</taxon>
        <taxon>Spermatophyta</taxon>
        <taxon>Magnoliopsida</taxon>
        <taxon>eudicotyledons</taxon>
        <taxon>Gunneridae</taxon>
        <taxon>Pentapetalae</taxon>
        <taxon>rosids</taxon>
        <taxon>fabids</taxon>
        <taxon>Fagales</taxon>
        <taxon>Fagaceae</taxon>
        <taxon>Quercus</taxon>
    </lineage>
</organism>
<dbReference type="Proteomes" id="UP000237347">
    <property type="component" value="Unassembled WGS sequence"/>
</dbReference>
<reference evidence="1 2" key="1">
    <citation type="journal article" date="2018" name="Sci. Data">
        <title>The draft genome sequence of cork oak.</title>
        <authorList>
            <person name="Ramos A.M."/>
            <person name="Usie A."/>
            <person name="Barbosa P."/>
            <person name="Barros P.M."/>
            <person name="Capote T."/>
            <person name="Chaves I."/>
            <person name="Simoes F."/>
            <person name="Abreu I."/>
            <person name="Carrasquinho I."/>
            <person name="Faro C."/>
            <person name="Guimaraes J.B."/>
            <person name="Mendonca D."/>
            <person name="Nobrega F."/>
            <person name="Rodrigues L."/>
            <person name="Saibo N.J.M."/>
            <person name="Varela M.C."/>
            <person name="Egas C."/>
            <person name="Matos J."/>
            <person name="Miguel C.M."/>
            <person name="Oliveira M.M."/>
            <person name="Ricardo C.P."/>
            <person name="Goncalves S."/>
        </authorList>
    </citation>
    <scope>NUCLEOTIDE SEQUENCE [LARGE SCALE GENOMIC DNA]</scope>
    <source>
        <strain evidence="2">cv. HL8</strain>
    </source>
</reference>
<evidence type="ECO:0000313" key="1">
    <source>
        <dbReference type="EMBL" id="KAK7815179.1"/>
    </source>
</evidence>
<dbReference type="AlphaFoldDB" id="A0AAW0IKW5"/>
<comment type="caution">
    <text evidence="1">The sequence shown here is derived from an EMBL/GenBank/DDBJ whole genome shotgun (WGS) entry which is preliminary data.</text>
</comment>
<keyword evidence="2" id="KW-1185">Reference proteome</keyword>
<accession>A0AAW0IKW5</accession>
<evidence type="ECO:0000313" key="2">
    <source>
        <dbReference type="Proteomes" id="UP000237347"/>
    </source>
</evidence>
<proteinExistence type="predicted"/>
<gene>
    <name evidence="1" type="ORF">CFP56_001896</name>
</gene>
<name>A0AAW0IKW5_QUESU</name>